<dbReference type="AlphaFoldDB" id="A0AAV4M848"/>
<accession>A0AAV4M848</accession>
<evidence type="ECO:0000313" key="2">
    <source>
        <dbReference type="Proteomes" id="UP001054837"/>
    </source>
</evidence>
<name>A0AAV4M848_9ARAC</name>
<sequence>MHDEITPTCYNEAIVNNDPPTRSLRMRIDLFVTAEDIHGRCSLKPGPSADRWENLMGQGYSYESPFFSLVKGGEISTLCFSKSLSIEKEIHSKWKQGYFNVNTHLAALGRKLRGRKEQKNKKRTYTLTRRKFGVTWSSRARARNWSRPRRTIIGHLWRPGAKPVVASSPGVEMGAWENEKERFYHPHLLECNIRKFAFLHNKDLGGFFSFSGCLRKVAGTNCSETRPRVEQPHSWC</sequence>
<proteinExistence type="predicted"/>
<organism evidence="1 2">
    <name type="scientific">Caerostris darwini</name>
    <dbReference type="NCBI Taxonomy" id="1538125"/>
    <lineage>
        <taxon>Eukaryota</taxon>
        <taxon>Metazoa</taxon>
        <taxon>Ecdysozoa</taxon>
        <taxon>Arthropoda</taxon>
        <taxon>Chelicerata</taxon>
        <taxon>Arachnida</taxon>
        <taxon>Araneae</taxon>
        <taxon>Araneomorphae</taxon>
        <taxon>Entelegynae</taxon>
        <taxon>Araneoidea</taxon>
        <taxon>Araneidae</taxon>
        <taxon>Caerostris</taxon>
    </lineage>
</organism>
<reference evidence="1 2" key="1">
    <citation type="submission" date="2021-06" db="EMBL/GenBank/DDBJ databases">
        <title>Caerostris darwini draft genome.</title>
        <authorList>
            <person name="Kono N."/>
            <person name="Arakawa K."/>
        </authorList>
    </citation>
    <scope>NUCLEOTIDE SEQUENCE [LARGE SCALE GENOMIC DNA]</scope>
</reference>
<gene>
    <name evidence="1" type="ORF">CDAR_12061</name>
</gene>
<dbReference type="Proteomes" id="UP001054837">
    <property type="component" value="Unassembled WGS sequence"/>
</dbReference>
<protein>
    <submittedName>
        <fullName evidence="1">Uncharacterized protein</fullName>
    </submittedName>
</protein>
<comment type="caution">
    <text evidence="1">The sequence shown here is derived from an EMBL/GenBank/DDBJ whole genome shotgun (WGS) entry which is preliminary data.</text>
</comment>
<evidence type="ECO:0000313" key="1">
    <source>
        <dbReference type="EMBL" id="GIX67004.1"/>
    </source>
</evidence>
<dbReference type="EMBL" id="BPLQ01000045">
    <property type="protein sequence ID" value="GIX67004.1"/>
    <property type="molecule type" value="Genomic_DNA"/>
</dbReference>
<keyword evidence="2" id="KW-1185">Reference proteome</keyword>